<sequence>MAWSDVPNIQAERIPGWLFLDGKRLQGRIHGNTFWNIKGELDEPFPIEEFLLDPHIYTLNHRTDYDGEFTGKIGRGQAELKWEISGATVIGRAGVGNFTLKGKTRVDWSP</sequence>
<protein>
    <submittedName>
        <fullName evidence="1">Uncharacterized protein</fullName>
    </submittedName>
</protein>
<evidence type="ECO:0000313" key="2">
    <source>
        <dbReference type="Proteomes" id="UP000664132"/>
    </source>
</evidence>
<name>A0A8H7T680_9HELO</name>
<dbReference type="AlphaFoldDB" id="A0A8H7T680"/>
<comment type="caution">
    <text evidence="1">The sequence shown here is derived from an EMBL/GenBank/DDBJ whole genome shotgun (WGS) entry which is preliminary data.</text>
</comment>
<gene>
    <name evidence="1" type="ORF">IFR04_013760</name>
</gene>
<dbReference type="EMBL" id="JAFJYH010000333">
    <property type="protein sequence ID" value="KAG4413108.1"/>
    <property type="molecule type" value="Genomic_DNA"/>
</dbReference>
<dbReference type="OrthoDB" id="2368484at2759"/>
<proteinExistence type="predicted"/>
<evidence type="ECO:0000313" key="1">
    <source>
        <dbReference type="EMBL" id="KAG4413108.1"/>
    </source>
</evidence>
<accession>A0A8H7T680</accession>
<dbReference type="Proteomes" id="UP000664132">
    <property type="component" value="Unassembled WGS sequence"/>
</dbReference>
<organism evidence="1 2">
    <name type="scientific">Cadophora malorum</name>
    <dbReference type="NCBI Taxonomy" id="108018"/>
    <lineage>
        <taxon>Eukaryota</taxon>
        <taxon>Fungi</taxon>
        <taxon>Dikarya</taxon>
        <taxon>Ascomycota</taxon>
        <taxon>Pezizomycotina</taxon>
        <taxon>Leotiomycetes</taxon>
        <taxon>Helotiales</taxon>
        <taxon>Ploettnerulaceae</taxon>
        <taxon>Cadophora</taxon>
    </lineage>
</organism>
<keyword evidence="2" id="KW-1185">Reference proteome</keyword>
<reference evidence="1" key="1">
    <citation type="submission" date="2021-02" db="EMBL/GenBank/DDBJ databases">
        <title>Genome sequence Cadophora malorum strain M34.</title>
        <authorList>
            <person name="Stefanovic E."/>
            <person name="Vu D."/>
            <person name="Scully C."/>
            <person name="Dijksterhuis J."/>
            <person name="Roader J."/>
            <person name="Houbraken J."/>
        </authorList>
    </citation>
    <scope>NUCLEOTIDE SEQUENCE</scope>
    <source>
        <strain evidence="1">M34</strain>
    </source>
</reference>